<dbReference type="GO" id="GO:0098554">
    <property type="term" value="C:cytoplasmic side of endoplasmic reticulum membrane"/>
    <property type="evidence" value="ECO:0007669"/>
    <property type="project" value="TreeGrafter"/>
</dbReference>
<dbReference type="PANTHER" id="PTHR12174">
    <property type="entry name" value="SIGNAL PEPTIDE PEPTIDASE"/>
    <property type="match status" value="1"/>
</dbReference>
<feature type="compositionally biased region" description="Low complexity" evidence="7">
    <location>
        <begin position="499"/>
        <end position="512"/>
    </location>
</feature>
<feature type="transmembrane region" description="Helical" evidence="8">
    <location>
        <begin position="375"/>
        <end position="393"/>
    </location>
</feature>
<evidence type="ECO:0000256" key="4">
    <source>
        <dbReference type="ARBA" id="ARBA00022801"/>
    </source>
</evidence>
<feature type="region of interest" description="Disordered" evidence="7">
    <location>
        <begin position="493"/>
        <end position="537"/>
    </location>
</feature>
<feature type="compositionally biased region" description="Low complexity" evidence="7">
    <location>
        <begin position="123"/>
        <end position="171"/>
    </location>
</feature>
<organism evidence="9 10">
    <name type="scientific">Astrephomene gubernaculifera</name>
    <dbReference type="NCBI Taxonomy" id="47775"/>
    <lineage>
        <taxon>Eukaryota</taxon>
        <taxon>Viridiplantae</taxon>
        <taxon>Chlorophyta</taxon>
        <taxon>core chlorophytes</taxon>
        <taxon>Chlorophyceae</taxon>
        <taxon>CS clade</taxon>
        <taxon>Chlamydomonadales</taxon>
        <taxon>Astrephomenaceae</taxon>
        <taxon>Astrephomene</taxon>
    </lineage>
</organism>
<feature type="transmembrane region" description="Helical" evidence="8">
    <location>
        <begin position="209"/>
        <end position="228"/>
    </location>
</feature>
<keyword evidence="10" id="KW-1185">Reference proteome</keyword>
<dbReference type="Pfam" id="PF04258">
    <property type="entry name" value="Peptidase_A22B"/>
    <property type="match status" value="1"/>
</dbReference>
<dbReference type="GO" id="GO:0033619">
    <property type="term" value="P:membrane protein proteolysis"/>
    <property type="evidence" value="ECO:0007669"/>
    <property type="project" value="TreeGrafter"/>
</dbReference>
<comment type="subcellular location">
    <subcellularLocation>
        <location evidence="1">Endomembrane system</location>
        <topology evidence="1">Multi-pass membrane protein</topology>
    </subcellularLocation>
</comment>
<comment type="caution">
    <text evidence="9">The sequence shown here is derived from an EMBL/GenBank/DDBJ whole genome shotgun (WGS) entry which is preliminary data.</text>
</comment>
<evidence type="ECO:0000313" key="9">
    <source>
        <dbReference type="EMBL" id="GFR42654.1"/>
    </source>
</evidence>
<feature type="region of interest" description="Disordered" evidence="7">
    <location>
        <begin position="89"/>
        <end position="173"/>
    </location>
</feature>
<feature type="transmembrane region" description="Helical" evidence="8">
    <location>
        <begin position="433"/>
        <end position="459"/>
    </location>
</feature>
<keyword evidence="5 8" id="KW-1133">Transmembrane helix</keyword>
<keyword evidence="6 8" id="KW-0472">Membrane</keyword>
<dbReference type="SMART" id="SM00730">
    <property type="entry name" value="PSN"/>
    <property type="match status" value="1"/>
</dbReference>
<evidence type="ECO:0000256" key="5">
    <source>
        <dbReference type="ARBA" id="ARBA00022989"/>
    </source>
</evidence>
<name>A0AAD3DK54_9CHLO</name>
<evidence type="ECO:0000256" key="1">
    <source>
        <dbReference type="ARBA" id="ARBA00004127"/>
    </source>
</evidence>
<sequence length="580" mass="61098">VVLLFLVSCRIVRHLSVGRADFACIGLRSTPFHAKHPAYLPMLSLQATTCCHTFRGYTSLHSYVAYRCGKDVKRVTRRVGVRVACSHVPTSGSDSGGASVLASTPSPSPVATSSWENANGNDNGSSTAGSNVSSSNTNGNDAGSVATASASTAATAPSTTSSSNENTTGSTDWRWEASDDAVRAYGSLVALLLAGSLPVFHSAKMADVPYFVGLALTTIYIGAHKGLTTRQRQQISLKEGALAPLLASASLFGFYLLLKYLPDLNVQVLLNAYFWALGCFAVGGAAVPLLRRVGGPLGSPSIRFGLPEGLLKDEAGNDIRHAQLSPTDILAVALALLLPSAELASGHTNFSLNNLVACLIASDILQLVGPRSFRTAGLLLTGLLLYDVFWVFGSPKVVGDNVMLAVATSDLVSGPTRILFPRLPGGGSSSLEAAAAAFPFSLLGLGDIAVPGLLACLALRYDAFRVTDMRARAVGANGTDFAEPIPELSTTNVAKVETSSSQAQQSQQQQQQEHQESLLNTQRQQHHHNHHNQQQGHLPVSEVVLQHRTYFTPVLFAYVLGLSAAFVANDVTGLGQPALL</sequence>
<comment type="similarity">
    <text evidence="2">Belongs to the peptidase A22B family.</text>
</comment>
<evidence type="ECO:0000256" key="6">
    <source>
        <dbReference type="ARBA" id="ARBA00023136"/>
    </source>
</evidence>
<dbReference type="GO" id="GO:0042500">
    <property type="term" value="F:aspartic endopeptidase activity, intramembrane cleaving"/>
    <property type="evidence" value="ECO:0007669"/>
    <property type="project" value="InterPro"/>
</dbReference>
<evidence type="ECO:0000256" key="3">
    <source>
        <dbReference type="ARBA" id="ARBA00022692"/>
    </source>
</evidence>
<dbReference type="InterPro" id="IPR007369">
    <property type="entry name" value="Peptidase_A22B_SPP"/>
</dbReference>
<dbReference type="PANTHER" id="PTHR12174:SF73">
    <property type="entry name" value="SIGNAL PEPTIDE PEPTIDASE DOMAIN CONTAINING PROTEIN"/>
    <property type="match status" value="1"/>
</dbReference>
<evidence type="ECO:0000256" key="7">
    <source>
        <dbReference type="SAM" id="MobiDB-lite"/>
    </source>
</evidence>
<gene>
    <name evidence="9" type="ORF">Agub_g3591</name>
</gene>
<evidence type="ECO:0008006" key="11">
    <source>
        <dbReference type="Google" id="ProtNLM"/>
    </source>
</evidence>
<dbReference type="GO" id="GO:0098553">
    <property type="term" value="C:lumenal side of endoplasmic reticulum membrane"/>
    <property type="evidence" value="ECO:0007669"/>
    <property type="project" value="TreeGrafter"/>
</dbReference>
<feature type="compositionally biased region" description="Low complexity" evidence="7">
    <location>
        <begin position="98"/>
        <end position="114"/>
    </location>
</feature>
<dbReference type="GO" id="GO:0006465">
    <property type="term" value="P:signal peptide processing"/>
    <property type="evidence" value="ECO:0007669"/>
    <property type="project" value="TreeGrafter"/>
</dbReference>
<feature type="transmembrane region" description="Helical" evidence="8">
    <location>
        <begin position="240"/>
        <end position="258"/>
    </location>
</feature>
<evidence type="ECO:0000256" key="2">
    <source>
        <dbReference type="ARBA" id="ARBA00006859"/>
    </source>
</evidence>
<feature type="transmembrane region" description="Helical" evidence="8">
    <location>
        <begin position="184"/>
        <end position="203"/>
    </location>
</feature>
<dbReference type="InterPro" id="IPR006639">
    <property type="entry name" value="Preselin/SPP"/>
</dbReference>
<keyword evidence="4" id="KW-0378">Hydrolase</keyword>
<keyword evidence="3 8" id="KW-0812">Transmembrane</keyword>
<reference evidence="9 10" key="1">
    <citation type="journal article" date="2021" name="Sci. Rep.">
        <title>Genome sequencing of the multicellular alga Astrephomene provides insights into convergent evolution of germ-soma differentiation.</title>
        <authorList>
            <person name="Yamashita S."/>
            <person name="Yamamoto K."/>
            <person name="Matsuzaki R."/>
            <person name="Suzuki S."/>
            <person name="Yamaguchi H."/>
            <person name="Hirooka S."/>
            <person name="Minakuchi Y."/>
            <person name="Miyagishima S."/>
            <person name="Kawachi M."/>
            <person name="Toyoda A."/>
            <person name="Nozaki H."/>
        </authorList>
    </citation>
    <scope>NUCLEOTIDE SEQUENCE [LARGE SCALE GENOMIC DNA]</scope>
    <source>
        <strain evidence="9 10">NIES-4017</strain>
    </source>
</reference>
<accession>A0AAD3DK54</accession>
<feature type="non-terminal residue" evidence="9">
    <location>
        <position position="1"/>
    </location>
</feature>
<dbReference type="Proteomes" id="UP001054857">
    <property type="component" value="Unassembled WGS sequence"/>
</dbReference>
<evidence type="ECO:0000256" key="8">
    <source>
        <dbReference type="SAM" id="Phobius"/>
    </source>
</evidence>
<dbReference type="AlphaFoldDB" id="A0AAD3DK54"/>
<feature type="transmembrane region" description="Helical" evidence="8">
    <location>
        <begin position="270"/>
        <end position="290"/>
    </location>
</feature>
<dbReference type="EMBL" id="BMAR01000003">
    <property type="protein sequence ID" value="GFR42654.1"/>
    <property type="molecule type" value="Genomic_DNA"/>
</dbReference>
<evidence type="ECO:0000313" key="10">
    <source>
        <dbReference type="Proteomes" id="UP001054857"/>
    </source>
</evidence>
<protein>
    <recommendedName>
        <fullName evidence="11">Signal peptide peptidase</fullName>
    </recommendedName>
</protein>
<feature type="non-terminal residue" evidence="9">
    <location>
        <position position="580"/>
    </location>
</feature>
<proteinExistence type="inferred from homology"/>